<dbReference type="InterPro" id="IPR016162">
    <property type="entry name" value="Ald_DH_N"/>
</dbReference>
<dbReference type="FunFam" id="3.40.309.10:FF:000009">
    <property type="entry name" value="Aldehyde dehydrogenase A"/>
    <property type="match status" value="1"/>
</dbReference>
<proteinExistence type="inferred from homology"/>
<evidence type="ECO:0000256" key="2">
    <source>
        <dbReference type="ARBA" id="ARBA00023002"/>
    </source>
</evidence>
<gene>
    <name evidence="4" type="primary">dhaS_1</name>
    <name evidence="4" type="ORF">GCM10017600_80330</name>
</gene>
<dbReference type="PROSITE" id="PS00070">
    <property type="entry name" value="ALDEHYDE_DEHYDR_CYS"/>
    <property type="match status" value="1"/>
</dbReference>
<name>A0A9W6MHU5_9ACTN</name>
<keyword evidence="5" id="KW-1185">Reference proteome</keyword>
<dbReference type="AlphaFoldDB" id="A0A9W6MHU5"/>
<feature type="domain" description="Aldehyde dehydrogenase" evidence="3">
    <location>
        <begin position="50"/>
        <end position="511"/>
    </location>
</feature>
<accession>A0A9W6MHU5</accession>
<dbReference type="Gene3D" id="3.40.309.10">
    <property type="entry name" value="Aldehyde Dehydrogenase, Chain A, domain 2"/>
    <property type="match status" value="1"/>
</dbReference>
<evidence type="ECO:0000256" key="1">
    <source>
        <dbReference type="ARBA" id="ARBA00009986"/>
    </source>
</evidence>
<evidence type="ECO:0000259" key="3">
    <source>
        <dbReference type="Pfam" id="PF00171"/>
    </source>
</evidence>
<organism evidence="4 5">
    <name type="scientific">Streptosporangium carneum</name>
    <dbReference type="NCBI Taxonomy" id="47481"/>
    <lineage>
        <taxon>Bacteria</taxon>
        <taxon>Bacillati</taxon>
        <taxon>Actinomycetota</taxon>
        <taxon>Actinomycetes</taxon>
        <taxon>Streptosporangiales</taxon>
        <taxon>Streptosporangiaceae</taxon>
        <taxon>Streptosporangium</taxon>
    </lineage>
</organism>
<comment type="caution">
    <text evidence="4">The sequence shown here is derived from an EMBL/GenBank/DDBJ whole genome shotgun (WGS) entry which is preliminary data.</text>
</comment>
<dbReference type="InterPro" id="IPR015590">
    <property type="entry name" value="Aldehyde_DH_dom"/>
</dbReference>
<evidence type="ECO:0000313" key="5">
    <source>
        <dbReference type="Proteomes" id="UP001143474"/>
    </source>
</evidence>
<dbReference type="InterPro" id="IPR016161">
    <property type="entry name" value="Ald_DH/histidinol_DH"/>
</dbReference>
<comment type="similarity">
    <text evidence="1">Belongs to the aldehyde dehydrogenase family.</text>
</comment>
<sequence length="518" mass="54786">MPGGRWVTATHGEGVADMAASTFLRPQDSELEAPVLERPGRLLIGGEWGSGASGRTFTTYDPATAAPLGELAEADAADVDAAVQAARRALRDPAWAQMSPAQRAQVLWRIAELIEANGDELAYLETRDQGQPLGVARGVSVTGAAEHFRYYAGWTTKIEGATAPISLPNTLHYSRREPVGVCALITPWNFPLMILTWKLAPALACANTVIIKPAEQTSLTALRLAELCLEAGVPAGVVNLLTGGPDVGRALVAHSGVDKVSFTGSTAVGREIMRVSADNLKRVTLELGGKTPTIVAHDADLDRAVAGCVQGALFNSGQVCAAYSRFYVDRRRVDEFTEKAAAAAAALRLGPGLSDSTDLGPLVTEEHLRSVDGYVRSGVDQGAELVTGGLRADGDLEKGFFYRPTVFAGVTDDMTIAREEIFGPVIPVLAYDDLDDIADRANDSEFGLAASVWTNDLSTAHTLAAAVRAGSVFVNMLHVPDPAAPWGGFKASGIGREMGPYALEAYTEVKGVFVNLDR</sequence>
<protein>
    <submittedName>
        <fullName evidence="4">Aldehyde dehydrogenase</fullName>
    </submittedName>
</protein>
<dbReference type="InterPro" id="IPR016160">
    <property type="entry name" value="Ald_DH_CS_CYS"/>
</dbReference>
<dbReference type="EMBL" id="BSEV01000034">
    <property type="protein sequence ID" value="GLK14621.1"/>
    <property type="molecule type" value="Genomic_DNA"/>
</dbReference>
<reference evidence="4" key="2">
    <citation type="submission" date="2023-01" db="EMBL/GenBank/DDBJ databases">
        <authorList>
            <person name="Sun Q."/>
            <person name="Evtushenko L."/>
        </authorList>
    </citation>
    <scope>NUCLEOTIDE SEQUENCE</scope>
    <source>
        <strain evidence="4">VKM Ac-2007</strain>
    </source>
</reference>
<dbReference type="Pfam" id="PF00171">
    <property type="entry name" value="Aldedh"/>
    <property type="match status" value="1"/>
</dbReference>
<keyword evidence="2" id="KW-0560">Oxidoreductase</keyword>
<dbReference type="Proteomes" id="UP001143474">
    <property type="component" value="Unassembled WGS sequence"/>
</dbReference>
<dbReference type="GO" id="GO:0016620">
    <property type="term" value="F:oxidoreductase activity, acting on the aldehyde or oxo group of donors, NAD or NADP as acceptor"/>
    <property type="evidence" value="ECO:0007669"/>
    <property type="project" value="InterPro"/>
</dbReference>
<evidence type="ECO:0000313" key="4">
    <source>
        <dbReference type="EMBL" id="GLK14621.1"/>
    </source>
</evidence>
<dbReference type="Gene3D" id="3.40.605.10">
    <property type="entry name" value="Aldehyde Dehydrogenase, Chain A, domain 1"/>
    <property type="match status" value="1"/>
</dbReference>
<reference evidence="4" key="1">
    <citation type="journal article" date="2014" name="Int. J. Syst. Evol. Microbiol.">
        <title>Complete genome sequence of Corynebacterium casei LMG S-19264T (=DSM 44701T), isolated from a smear-ripened cheese.</title>
        <authorList>
            <consortium name="US DOE Joint Genome Institute (JGI-PGF)"/>
            <person name="Walter F."/>
            <person name="Albersmeier A."/>
            <person name="Kalinowski J."/>
            <person name="Ruckert C."/>
        </authorList>
    </citation>
    <scope>NUCLEOTIDE SEQUENCE</scope>
    <source>
        <strain evidence="4">VKM Ac-2007</strain>
    </source>
</reference>
<dbReference type="FunFam" id="3.40.605.10:FF:000007">
    <property type="entry name" value="NAD/NADP-dependent betaine aldehyde dehydrogenase"/>
    <property type="match status" value="1"/>
</dbReference>
<dbReference type="SUPFAM" id="SSF53720">
    <property type="entry name" value="ALDH-like"/>
    <property type="match status" value="1"/>
</dbReference>
<dbReference type="PANTHER" id="PTHR11699">
    <property type="entry name" value="ALDEHYDE DEHYDROGENASE-RELATED"/>
    <property type="match status" value="1"/>
</dbReference>
<dbReference type="InterPro" id="IPR016163">
    <property type="entry name" value="Ald_DH_C"/>
</dbReference>